<feature type="compositionally biased region" description="Low complexity" evidence="1">
    <location>
        <begin position="204"/>
        <end position="219"/>
    </location>
</feature>
<feature type="transmembrane region" description="Helical" evidence="2">
    <location>
        <begin position="392"/>
        <end position="412"/>
    </location>
</feature>
<dbReference type="PANTHER" id="PTHR36819:SF1">
    <property type="entry name" value="REGULATOR OF PHOSPHOLIPASE D SRF1"/>
    <property type="match status" value="1"/>
</dbReference>
<feature type="transmembrane region" description="Helical" evidence="2">
    <location>
        <begin position="335"/>
        <end position="356"/>
    </location>
</feature>
<dbReference type="AlphaFoldDB" id="A0A9P0W0Z1"/>
<reference evidence="3" key="1">
    <citation type="submission" date="2022-03" db="EMBL/GenBank/DDBJ databases">
        <authorList>
            <person name="Legras J.-L."/>
            <person name="Devillers H."/>
            <person name="Grondin C."/>
        </authorList>
    </citation>
    <scope>NUCLEOTIDE SEQUENCE</scope>
    <source>
        <strain evidence="3">CLIB 1423</strain>
    </source>
</reference>
<name>A0A9P0W0Z1_9ASCO</name>
<evidence type="ECO:0000313" key="4">
    <source>
        <dbReference type="Proteomes" id="UP000837801"/>
    </source>
</evidence>
<dbReference type="Proteomes" id="UP000837801">
    <property type="component" value="Unassembled WGS sequence"/>
</dbReference>
<sequence>MEPDPTITDDRNGLNRKTSDVQLQYNNHNNPLVDPFDKRNPFENASVKTYSHNANIIPPYVLDKLSQVHYKEQLVNSNTNNVSSEASNIVHSDTVSPLIKSTVRHSRASSNSDDDKQYQSFANDAFIKSMGNNWHNFLHTVQQPNTYTPDMMAYDQKFNADWDLNGTWGGEERLKNALLGSPLSGDEDSSDTYERKSWFSRMFSKTSNSKTQQKSSKLNSELHEPRVRSKAGYWMSDEKRADWKPTIKRIFMQNPLIPLFLRVLIIICSALSLALACSIFVLSRNRQNPVQQQPSTIMAIIVECFAVAYVSYISYDEYHGKPLGLRDPVEKMQLILLDLLFIIFSSANISLTYNTLYDPEWVCKEFDNSATTTRLYPTIGSICRRQRALSSFLFLALCLWVITFTISILRVVDKVTSANPRSD</sequence>
<feature type="region of interest" description="Disordered" evidence="1">
    <location>
        <begin position="204"/>
        <end position="224"/>
    </location>
</feature>
<keyword evidence="4" id="KW-1185">Reference proteome</keyword>
<dbReference type="OrthoDB" id="2589563at2759"/>
<dbReference type="InterPro" id="IPR037737">
    <property type="entry name" value="Srf1"/>
</dbReference>
<keyword evidence="2" id="KW-1133">Transmembrane helix</keyword>
<comment type="caution">
    <text evidence="3">The sequence shown here is derived from an EMBL/GenBank/DDBJ whole genome shotgun (WGS) entry which is preliminary data.</text>
</comment>
<dbReference type="GO" id="GO:0071944">
    <property type="term" value="C:cell periphery"/>
    <property type="evidence" value="ECO:0007669"/>
    <property type="project" value="TreeGrafter"/>
</dbReference>
<evidence type="ECO:0000256" key="1">
    <source>
        <dbReference type="SAM" id="MobiDB-lite"/>
    </source>
</evidence>
<dbReference type="PANTHER" id="PTHR36819">
    <property type="entry name" value="REGULATOR OF PHOSPHOLIPASE D SRF1"/>
    <property type="match status" value="1"/>
</dbReference>
<feature type="transmembrane region" description="Helical" evidence="2">
    <location>
        <begin position="259"/>
        <end position="283"/>
    </location>
</feature>
<accession>A0A9P0W0Z1</accession>
<evidence type="ECO:0000256" key="2">
    <source>
        <dbReference type="SAM" id="Phobius"/>
    </source>
</evidence>
<protein>
    <submittedName>
        <fullName evidence="3">Regulator of phospholipase D Srf1p</fullName>
    </submittedName>
</protein>
<feature type="transmembrane region" description="Helical" evidence="2">
    <location>
        <begin position="295"/>
        <end position="315"/>
    </location>
</feature>
<keyword evidence="2" id="KW-0472">Membrane</keyword>
<gene>
    <name evidence="3" type="ORF">CLIB1423_21S01552</name>
</gene>
<proteinExistence type="predicted"/>
<organism evidence="3 4">
    <name type="scientific">[Candida] railenensis</name>
    <dbReference type="NCBI Taxonomy" id="45579"/>
    <lineage>
        <taxon>Eukaryota</taxon>
        <taxon>Fungi</taxon>
        <taxon>Dikarya</taxon>
        <taxon>Ascomycota</taxon>
        <taxon>Saccharomycotina</taxon>
        <taxon>Pichiomycetes</taxon>
        <taxon>Debaryomycetaceae</taxon>
        <taxon>Kurtzmaniella</taxon>
    </lineage>
</organism>
<keyword evidence="2" id="KW-0812">Transmembrane</keyword>
<dbReference type="EMBL" id="CAKXYY010000021">
    <property type="protein sequence ID" value="CAH2355088.1"/>
    <property type="molecule type" value="Genomic_DNA"/>
</dbReference>
<dbReference type="GO" id="GO:0000324">
    <property type="term" value="C:fungal-type vacuole"/>
    <property type="evidence" value="ECO:0007669"/>
    <property type="project" value="TreeGrafter"/>
</dbReference>
<evidence type="ECO:0000313" key="3">
    <source>
        <dbReference type="EMBL" id="CAH2355088.1"/>
    </source>
</evidence>